<dbReference type="SUPFAM" id="SSF54211">
    <property type="entry name" value="Ribosomal protein S5 domain 2-like"/>
    <property type="match status" value="1"/>
</dbReference>
<keyword evidence="2 7" id="KW-0819">tRNA processing</keyword>
<dbReference type="GO" id="GO:0004526">
    <property type="term" value="F:ribonuclease P activity"/>
    <property type="evidence" value="ECO:0007669"/>
    <property type="project" value="UniProtKB-UniRule"/>
</dbReference>
<dbReference type="HAMAP" id="MF_00227">
    <property type="entry name" value="RNase_P"/>
    <property type="match status" value="1"/>
</dbReference>
<evidence type="ECO:0000313" key="11">
    <source>
        <dbReference type="Proteomes" id="UP000176603"/>
    </source>
</evidence>
<dbReference type="EC" id="3.1.26.5" evidence="7 8"/>
<dbReference type="AlphaFoldDB" id="A0A1F7UMG3"/>
<dbReference type="PANTHER" id="PTHR33992:SF1">
    <property type="entry name" value="RIBONUCLEASE P PROTEIN COMPONENT"/>
    <property type="match status" value="1"/>
</dbReference>
<evidence type="ECO:0000256" key="4">
    <source>
        <dbReference type="ARBA" id="ARBA00022759"/>
    </source>
</evidence>
<accession>A0A1F7UMG3</accession>
<keyword evidence="6 7" id="KW-0694">RNA-binding</keyword>
<organism evidence="10 11">
    <name type="scientific">Candidatus Uhrbacteria bacterium RIFCSPHIGHO2_12_FULL_60_25</name>
    <dbReference type="NCBI Taxonomy" id="1802399"/>
    <lineage>
        <taxon>Bacteria</taxon>
        <taxon>Candidatus Uhriibacteriota</taxon>
    </lineage>
</organism>
<dbReference type="Gene3D" id="3.30.230.10">
    <property type="match status" value="1"/>
</dbReference>
<dbReference type="InterPro" id="IPR000100">
    <property type="entry name" value="RNase_P"/>
</dbReference>
<dbReference type="PROSITE" id="PS00648">
    <property type="entry name" value="RIBONUCLEASE_P"/>
    <property type="match status" value="1"/>
</dbReference>
<dbReference type="InterPro" id="IPR014721">
    <property type="entry name" value="Ribsml_uS5_D2-typ_fold_subgr"/>
</dbReference>
<dbReference type="Pfam" id="PF00825">
    <property type="entry name" value="Ribonuclease_P"/>
    <property type="match status" value="1"/>
</dbReference>
<name>A0A1F7UMG3_9BACT</name>
<keyword evidence="5 7" id="KW-0378">Hydrolase</keyword>
<dbReference type="InterPro" id="IPR020539">
    <property type="entry name" value="RNase_P_CS"/>
</dbReference>
<sequence length="155" mass="17593">MLPRPHRLRHEKDFARLSVKGRPMYGPFCILRAWKSGSVPSKIGFVASGKIFKSAVSRNRARRRLREAFRPLLETVPDGYDMTFVAKPEVLKADFIEIRATLVHLIEKLPVELARPWKRLPKPPRSRKGEIGYAKQLGVPRPPPKPAQSKAEGPP</sequence>
<dbReference type="NCBIfam" id="TIGR00188">
    <property type="entry name" value="rnpA"/>
    <property type="match status" value="1"/>
</dbReference>
<evidence type="ECO:0000256" key="1">
    <source>
        <dbReference type="ARBA" id="ARBA00002663"/>
    </source>
</evidence>
<keyword evidence="3 7" id="KW-0540">Nuclease</keyword>
<comment type="caution">
    <text evidence="10">The sequence shown here is derived from an EMBL/GenBank/DDBJ whole genome shotgun (WGS) entry which is preliminary data.</text>
</comment>
<dbReference type="GO" id="GO:0030677">
    <property type="term" value="C:ribonuclease P complex"/>
    <property type="evidence" value="ECO:0007669"/>
    <property type="project" value="TreeGrafter"/>
</dbReference>
<evidence type="ECO:0000256" key="2">
    <source>
        <dbReference type="ARBA" id="ARBA00022694"/>
    </source>
</evidence>
<dbReference type="GO" id="GO:0042781">
    <property type="term" value="F:3'-tRNA processing endoribonuclease activity"/>
    <property type="evidence" value="ECO:0007669"/>
    <property type="project" value="TreeGrafter"/>
</dbReference>
<evidence type="ECO:0000256" key="6">
    <source>
        <dbReference type="ARBA" id="ARBA00022884"/>
    </source>
</evidence>
<dbReference type="InterPro" id="IPR020568">
    <property type="entry name" value="Ribosomal_Su5_D2-typ_SF"/>
</dbReference>
<proteinExistence type="inferred from homology"/>
<dbReference type="STRING" id="1802399.A3E39_00540"/>
<gene>
    <name evidence="7" type="primary">rnpA</name>
    <name evidence="10" type="ORF">A3E39_00540</name>
</gene>
<keyword evidence="4 7" id="KW-0255">Endonuclease</keyword>
<evidence type="ECO:0000256" key="9">
    <source>
        <dbReference type="SAM" id="MobiDB-lite"/>
    </source>
</evidence>
<evidence type="ECO:0000313" key="10">
    <source>
        <dbReference type="EMBL" id="OGL79470.1"/>
    </source>
</evidence>
<dbReference type="GO" id="GO:0000049">
    <property type="term" value="F:tRNA binding"/>
    <property type="evidence" value="ECO:0007669"/>
    <property type="project" value="UniProtKB-UniRule"/>
</dbReference>
<dbReference type="GO" id="GO:0001682">
    <property type="term" value="P:tRNA 5'-leader removal"/>
    <property type="evidence" value="ECO:0007669"/>
    <property type="project" value="UniProtKB-UniRule"/>
</dbReference>
<evidence type="ECO:0000256" key="8">
    <source>
        <dbReference type="NCBIfam" id="TIGR00188"/>
    </source>
</evidence>
<comment type="function">
    <text evidence="1 7">RNaseP catalyzes the removal of the 5'-leader sequence from pre-tRNA to produce the mature 5'-terminus. It can also cleave other RNA substrates such as 4.5S RNA. The protein component plays an auxiliary but essential role in vivo by binding to the 5'-leader sequence and broadening the substrate specificity of the ribozyme.</text>
</comment>
<evidence type="ECO:0000256" key="7">
    <source>
        <dbReference type="HAMAP-Rule" id="MF_00227"/>
    </source>
</evidence>
<dbReference type="EMBL" id="MGEH01000008">
    <property type="protein sequence ID" value="OGL79470.1"/>
    <property type="molecule type" value="Genomic_DNA"/>
</dbReference>
<comment type="subunit">
    <text evidence="7">Consists of a catalytic RNA component (M1 or rnpB) and a protein subunit.</text>
</comment>
<dbReference type="Proteomes" id="UP000176603">
    <property type="component" value="Unassembled WGS sequence"/>
</dbReference>
<evidence type="ECO:0000256" key="5">
    <source>
        <dbReference type="ARBA" id="ARBA00022801"/>
    </source>
</evidence>
<comment type="catalytic activity">
    <reaction evidence="7">
        <text>Endonucleolytic cleavage of RNA, removing 5'-extranucleotides from tRNA precursor.</text>
        <dbReference type="EC" id="3.1.26.5"/>
    </reaction>
</comment>
<evidence type="ECO:0000256" key="3">
    <source>
        <dbReference type="ARBA" id="ARBA00022722"/>
    </source>
</evidence>
<feature type="region of interest" description="Disordered" evidence="9">
    <location>
        <begin position="118"/>
        <end position="155"/>
    </location>
</feature>
<comment type="similarity">
    <text evidence="7">Belongs to the RnpA family.</text>
</comment>
<protein>
    <recommendedName>
        <fullName evidence="7 8">Ribonuclease P protein component</fullName>
        <shortName evidence="7">RNase P protein</shortName>
        <shortName evidence="7">RNaseP protein</shortName>
        <ecNumber evidence="7 8">3.1.26.5</ecNumber>
    </recommendedName>
    <alternativeName>
        <fullName evidence="7">Protein C5</fullName>
    </alternativeName>
</protein>
<dbReference type="PANTHER" id="PTHR33992">
    <property type="entry name" value="RIBONUCLEASE P PROTEIN COMPONENT"/>
    <property type="match status" value="1"/>
</dbReference>
<reference evidence="10 11" key="1">
    <citation type="journal article" date="2016" name="Nat. Commun.">
        <title>Thousands of microbial genomes shed light on interconnected biogeochemical processes in an aquifer system.</title>
        <authorList>
            <person name="Anantharaman K."/>
            <person name="Brown C.T."/>
            <person name="Hug L.A."/>
            <person name="Sharon I."/>
            <person name="Castelle C.J."/>
            <person name="Probst A.J."/>
            <person name="Thomas B.C."/>
            <person name="Singh A."/>
            <person name="Wilkins M.J."/>
            <person name="Karaoz U."/>
            <person name="Brodie E.L."/>
            <person name="Williams K.H."/>
            <person name="Hubbard S.S."/>
            <person name="Banfield J.F."/>
        </authorList>
    </citation>
    <scope>NUCLEOTIDE SEQUENCE [LARGE SCALE GENOMIC DNA]</scope>
</reference>